<sequence>MTVTFTAPIPANPSAQLQVVLKILESGVAFDAKGVASVTTEDFMHSYLPEGAGLPKYTKAEFVARVDSMKSTFKTFAFEVKEIIEAPDTIVVYMVVHATTKGGVSNRDIEMINVLYVAEQADGTYKVKKSKEYVDTVKYVKFAADVQKELLA</sequence>
<dbReference type="AlphaFoldDB" id="A0A8K0UXZ5"/>
<evidence type="ECO:0000313" key="2">
    <source>
        <dbReference type="Proteomes" id="UP000813824"/>
    </source>
</evidence>
<evidence type="ECO:0008006" key="3">
    <source>
        <dbReference type="Google" id="ProtNLM"/>
    </source>
</evidence>
<evidence type="ECO:0000313" key="1">
    <source>
        <dbReference type="EMBL" id="KAH8107230.1"/>
    </source>
</evidence>
<protein>
    <recommendedName>
        <fullName evidence="3">SnoaL-like domain-containing protein</fullName>
    </recommendedName>
</protein>
<dbReference type="OrthoDB" id="3758478at2759"/>
<keyword evidence="2" id="KW-1185">Reference proteome</keyword>
<name>A0A8K0UXZ5_9AGAR</name>
<dbReference type="Gene3D" id="3.10.450.50">
    <property type="match status" value="1"/>
</dbReference>
<dbReference type="InterPro" id="IPR032710">
    <property type="entry name" value="NTF2-like_dom_sf"/>
</dbReference>
<proteinExistence type="predicted"/>
<comment type="caution">
    <text evidence="1">The sequence shown here is derived from an EMBL/GenBank/DDBJ whole genome shotgun (WGS) entry which is preliminary data.</text>
</comment>
<dbReference type="SUPFAM" id="SSF54427">
    <property type="entry name" value="NTF2-like"/>
    <property type="match status" value="1"/>
</dbReference>
<dbReference type="EMBL" id="JAEVFJ010000002">
    <property type="protein sequence ID" value="KAH8107230.1"/>
    <property type="molecule type" value="Genomic_DNA"/>
</dbReference>
<dbReference type="Proteomes" id="UP000813824">
    <property type="component" value="Unassembled WGS sequence"/>
</dbReference>
<reference evidence="1" key="1">
    <citation type="journal article" date="2021" name="New Phytol.">
        <title>Evolutionary innovations through gain and loss of genes in the ectomycorrhizal Boletales.</title>
        <authorList>
            <person name="Wu G."/>
            <person name="Miyauchi S."/>
            <person name="Morin E."/>
            <person name="Kuo A."/>
            <person name="Drula E."/>
            <person name="Varga T."/>
            <person name="Kohler A."/>
            <person name="Feng B."/>
            <person name="Cao Y."/>
            <person name="Lipzen A."/>
            <person name="Daum C."/>
            <person name="Hundley H."/>
            <person name="Pangilinan J."/>
            <person name="Johnson J."/>
            <person name="Barry K."/>
            <person name="LaButti K."/>
            <person name="Ng V."/>
            <person name="Ahrendt S."/>
            <person name="Min B."/>
            <person name="Choi I.G."/>
            <person name="Park H."/>
            <person name="Plett J.M."/>
            <person name="Magnuson J."/>
            <person name="Spatafora J.W."/>
            <person name="Nagy L.G."/>
            <person name="Henrissat B."/>
            <person name="Grigoriev I.V."/>
            <person name="Yang Z.L."/>
            <person name="Xu J."/>
            <person name="Martin F.M."/>
        </authorList>
    </citation>
    <scope>NUCLEOTIDE SEQUENCE</scope>
    <source>
        <strain evidence="1">KKN 215</strain>
    </source>
</reference>
<organism evidence="1 2">
    <name type="scientific">Cristinia sonorae</name>
    <dbReference type="NCBI Taxonomy" id="1940300"/>
    <lineage>
        <taxon>Eukaryota</taxon>
        <taxon>Fungi</taxon>
        <taxon>Dikarya</taxon>
        <taxon>Basidiomycota</taxon>
        <taxon>Agaricomycotina</taxon>
        <taxon>Agaricomycetes</taxon>
        <taxon>Agaricomycetidae</taxon>
        <taxon>Agaricales</taxon>
        <taxon>Pleurotineae</taxon>
        <taxon>Stephanosporaceae</taxon>
        <taxon>Cristinia</taxon>
    </lineage>
</organism>
<accession>A0A8K0UXZ5</accession>
<gene>
    <name evidence="1" type="ORF">BXZ70DRAFT_284707</name>
</gene>